<protein>
    <submittedName>
        <fullName evidence="1">Predicted protein</fullName>
    </submittedName>
</protein>
<evidence type="ECO:0000313" key="1">
    <source>
        <dbReference type="EMBL" id="EFE72548.2"/>
    </source>
</evidence>
<accession>D6AAL3</accession>
<proteinExistence type="predicted"/>
<sequence>MIAHIDSNDATYLRVERVEHDLGVMFATILTPVAGLRR</sequence>
<evidence type="ECO:0000313" key="2">
    <source>
        <dbReference type="Proteomes" id="UP000003824"/>
    </source>
</evidence>
<organism evidence="1 2">
    <name type="scientific">Streptomyces viridosporus (strain ATCC 14672 / DSM 40746 / JCM 4963 / KCTC 9882 / NRRL B-12104 / FH 1290)</name>
    <name type="common">Streptomyces ghanaensis</name>
    <dbReference type="NCBI Taxonomy" id="566461"/>
    <lineage>
        <taxon>Bacteria</taxon>
        <taxon>Bacillati</taxon>
        <taxon>Actinomycetota</taxon>
        <taxon>Actinomycetes</taxon>
        <taxon>Kitasatosporales</taxon>
        <taxon>Streptomycetaceae</taxon>
        <taxon>Streptomyces</taxon>
    </lineage>
</organism>
<dbReference type="AlphaFoldDB" id="D6AAL3"/>
<gene>
    <name evidence="1" type="ORF">SSFG_07783</name>
</gene>
<reference evidence="2" key="1">
    <citation type="submission" date="2008-12" db="EMBL/GenBank/DDBJ databases">
        <title>Annotation of Streptomyces ghanaensis ATCC 14672.</title>
        <authorList>
            <consortium name="The Broad Institute Genome Sequencing Platform"/>
            <consortium name="Broad Institute Microbial Sequencing Center"/>
            <person name="Fischbach M."/>
            <person name="Ward D."/>
            <person name="Young S."/>
            <person name="Kodira C.D."/>
            <person name="Zeng Q."/>
            <person name="Koehrsen M."/>
            <person name="Godfrey P."/>
            <person name="Alvarado L."/>
            <person name="Berlin A.M."/>
            <person name="Borenstein D."/>
            <person name="Chen Z."/>
            <person name="Engels R."/>
            <person name="Freedman E."/>
            <person name="Gellesch M."/>
            <person name="Goldberg J."/>
            <person name="Griggs A."/>
            <person name="Gujja S."/>
            <person name="Heiman D.I."/>
            <person name="Hepburn T.A."/>
            <person name="Howarth C."/>
            <person name="Jen D."/>
            <person name="Larson L."/>
            <person name="Lewis B."/>
            <person name="Mehta T."/>
            <person name="Park D."/>
            <person name="Pearson M."/>
            <person name="Roberts A."/>
            <person name="Saif S."/>
            <person name="Shea T.D."/>
            <person name="Shenoy N."/>
            <person name="Sisk P."/>
            <person name="Stolte C."/>
            <person name="Sykes S.N."/>
            <person name="Walk T."/>
            <person name="White J."/>
            <person name="Yandava C."/>
            <person name="Straight P."/>
            <person name="Clardy J."/>
            <person name="Hung D."/>
            <person name="Kolter R."/>
            <person name="Mekalanos J."/>
            <person name="Walker S."/>
            <person name="Walsh C.T."/>
            <person name="Wieland B.L.C."/>
            <person name="Ilzarbe M."/>
            <person name="Galagan J."/>
            <person name="Nusbaum C."/>
            <person name="Birren B."/>
        </authorList>
    </citation>
    <scope>NUCLEOTIDE SEQUENCE [LARGE SCALE GENOMIC DNA]</scope>
    <source>
        <strain evidence="2">ATCC 14672 / DSM 40746 / JCM 4963 / KCTC 9882 / NRRL B-12104 / FH 1290</strain>
    </source>
</reference>
<dbReference type="Proteomes" id="UP000003824">
    <property type="component" value="Unassembled WGS sequence"/>
</dbReference>
<dbReference type="EMBL" id="DS999642">
    <property type="protein sequence ID" value="EFE72548.2"/>
    <property type="molecule type" value="Genomic_DNA"/>
</dbReference>
<name>D6AAL3_STRV1</name>